<dbReference type="HOGENOM" id="CLU_2184455_0_0_1"/>
<organism evidence="2 3">
    <name type="scientific">Leptosphaeria maculans (strain JN3 / isolate v23.1.3 / race Av1-4-5-6-7-8)</name>
    <name type="common">Blackleg fungus</name>
    <name type="synonym">Phoma lingam</name>
    <dbReference type="NCBI Taxonomy" id="985895"/>
    <lineage>
        <taxon>Eukaryota</taxon>
        <taxon>Fungi</taxon>
        <taxon>Dikarya</taxon>
        <taxon>Ascomycota</taxon>
        <taxon>Pezizomycotina</taxon>
        <taxon>Dothideomycetes</taxon>
        <taxon>Pleosporomycetidae</taxon>
        <taxon>Pleosporales</taxon>
        <taxon>Pleosporineae</taxon>
        <taxon>Leptosphaeriaceae</taxon>
        <taxon>Plenodomus</taxon>
        <taxon>Plenodomus lingam/Leptosphaeria maculans species complex</taxon>
    </lineage>
</organism>
<name>E5ACE5_LEPMJ</name>
<keyword evidence="3" id="KW-1185">Reference proteome</keyword>
<dbReference type="InParanoid" id="E5ACE5"/>
<dbReference type="EMBL" id="FP929139">
    <property type="protein sequence ID" value="CBY02147.1"/>
    <property type="molecule type" value="Genomic_DNA"/>
</dbReference>
<protein>
    <submittedName>
        <fullName evidence="2">Predicted protein</fullName>
    </submittedName>
</protein>
<dbReference type="Proteomes" id="UP000002668">
    <property type="component" value="Genome"/>
</dbReference>
<accession>E5ACE5</accession>
<evidence type="ECO:0000313" key="2">
    <source>
        <dbReference type="EMBL" id="CBY02147.1"/>
    </source>
</evidence>
<evidence type="ECO:0000313" key="3">
    <source>
        <dbReference type="Proteomes" id="UP000002668"/>
    </source>
</evidence>
<dbReference type="VEuPathDB" id="FungiDB:LEMA_P009340.1"/>
<feature type="region of interest" description="Disordered" evidence="1">
    <location>
        <begin position="89"/>
        <end position="109"/>
    </location>
</feature>
<sequence>MSSFSKSAFRDGMPEGVHVDLCSLHAPSAFTQGAQSNEMRVLFPLPNMHVSPNQEMRMSCIRSPLKHVTAVNCQSREVARSTSSHCLECDQAKHTKSEPPLAVRPRMEE</sequence>
<dbReference type="AlphaFoldDB" id="E5ACE5"/>
<proteinExistence type="predicted"/>
<gene>
    <name evidence="2" type="ORF">LEMA_P009340.1</name>
</gene>
<reference evidence="3" key="1">
    <citation type="journal article" date="2011" name="Nat. Commun.">
        <title>Effector diversification within compartments of the Leptosphaeria maculans genome affected by Repeat-Induced Point mutations.</title>
        <authorList>
            <person name="Rouxel T."/>
            <person name="Grandaubert J."/>
            <person name="Hane J.K."/>
            <person name="Hoede C."/>
            <person name="van de Wouw A.P."/>
            <person name="Couloux A."/>
            <person name="Dominguez V."/>
            <person name="Anthouard V."/>
            <person name="Bally P."/>
            <person name="Bourras S."/>
            <person name="Cozijnsen A.J."/>
            <person name="Ciuffetti L.M."/>
            <person name="Degrave A."/>
            <person name="Dilmaghani A."/>
            <person name="Duret L."/>
            <person name="Fudal I."/>
            <person name="Goodwin S.B."/>
            <person name="Gout L."/>
            <person name="Glaser N."/>
            <person name="Linglin J."/>
            <person name="Kema G.H.J."/>
            <person name="Lapalu N."/>
            <person name="Lawrence C.B."/>
            <person name="May K."/>
            <person name="Meyer M."/>
            <person name="Ollivier B."/>
            <person name="Poulain J."/>
            <person name="Schoch C.L."/>
            <person name="Simon A."/>
            <person name="Spatafora J.W."/>
            <person name="Stachowiak A."/>
            <person name="Turgeon B.G."/>
            <person name="Tyler B.M."/>
            <person name="Vincent D."/>
            <person name="Weissenbach J."/>
            <person name="Amselem J."/>
            <person name="Quesneville H."/>
            <person name="Oliver R.P."/>
            <person name="Wincker P."/>
            <person name="Balesdent M.-H."/>
            <person name="Howlett B.J."/>
        </authorList>
    </citation>
    <scope>NUCLEOTIDE SEQUENCE [LARGE SCALE GENOMIC DNA]</scope>
    <source>
        <strain evidence="3">JN3 / isolate v23.1.3 / race Av1-4-5-6-7-8</strain>
    </source>
</reference>
<evidence type="ECO:0000256" key="1">
    <source>
        <dbReference type="SAM" id="MobiDB-lite"/>
    </source>
</evidence>